<reference evidence="1" key="2">
    <citation type="journal article" date="2015" name="Data Brief">
        <title>Shoot transcriptome of the giant reed, Arundo donax.</title>
        <authorList>
            <person name="Barrero R.A."/>
            <person name="Guerrero F.D."/>
            <person name="Moolhuijzen P."/>
            <person name="Goolsby J.A."/>
            <person name="Tidwell J."/>
            <person name="Bellgard S.E."/>
            <person name="Bellgard M.I."/>
        </authorList>
    </citation>
    <scope>NUCLEOTIDE SEQUENCE</scope>
    <source>
        <tissue evidence="1">Shoot tissue taken approximately 20 cm above the soil surface</tissue>
    </source>
</reference>
<name>A0A0A8Z9H8_ARUDO</name>
<sequence length="16" mass="1758">MKLLSTQLHLCASVLT</sequence>
<dbReference type="EMBL" id="GBRH01266388">
    <property type="protein sequence ID" value="JAD31507.1"/>
    <property type="molecule type" value="Transcribed_RNA"/>
</dbReference>
<reference evidence="1" key="1">
    <citation type="submission" date="2014-09" db="EMBL/GenBank/DDBJ databases">
        <authorList>
            <person name="Magalhaes I.L.F."/>
            <person name="Oliveira U."/>
            <person name="Santos F.R."/>
            <person name="Vidigal T.H.D.A."/>
            <person name="Brescovit A.D."/>
            <person name="Santos A.J."/>
        </authorList>
    </citation>
    <scope>NUCLEOTIDE SEQUENCE</scope>
    <source>
        <tissue evidence="1">Shoot tissue taken approximately 20 cm above the soil surface</tissue>
    </source>
</reference>
<dbReference type="AlphaFoldDB" id="A0A0A8Z9H8"/>
<protein>
    <submittedName>
        <fullName evidence="1">Uncharacterized protein</fullName>
    </submittedName>
</protein>
<organism evidence="1">
    <name type="scientific">Arundo donax</name>
    <name type="common">Giant reed</name>
    <name type="synonym">Donax arundinaceus</name>
    <dbReference type="NCBI Taxonomy" id="35708"/>
    <lineage>
        <taxon>Eukaryota</taxon>
        <taxon>Viridiplantae</taxon>
        <taxon>Streptophyta</taxon>
        <taxon>Embryophyta</taxon>
        <taxon>Tracheophyta</taxon>
        <taxon>Spermatophyta</taxon>
        <taxon>Magnoliopsida</taxon>
        <taxon>Liliopsida</taxon>
        <taxon>Poales</taxon>
        <taxon>Poaceae</taxon>
        <taxon>PACMAD clade</taxon>
        <taxon>Arundinoideae</taxon>
        <taxon>Arundineae</taxon>
        <taxon>Arundo</taxon>
    </lineage>
</organism>
<evidence type="ECO:0000313" key="1">
    <source>
        <dbReference type="EMBL" id="JAD31507.1"/>
    </source>
</evidence>
<proteinExistence type="predicted"/>
<accession>A0A0A8Z9H8</accession>